<evidence type="ECO:0000259" key="2">
    <source>
        <dbReference type="PROSITE" id="PS51360"/>
    </source>
</evidence>
<dbReference type="GO" id="GO:0003677">
    <property type="term" value="F:DNA binding"/>
    <property type="evidence" value="ECO:0007669"/>
    <property type="project" value="InterPro"/>
</dbReference>
<dbReference type="PANTHER" id="PTHR46851">
    <property type="entry name" value="OS01G0884500 PROTEIN"/>
    <property type="match status" value="1"/>
</dbReference>
<dbReference type="STRING" id="3750.A0A498JC98"/>
<comment type="caution">
    <text evidence="3">The sequence shown here is derived from an EMBL/GenBank/DDBJ whole genome shotgun (WGS) entry which is preliminary data.</text>
</comment>
<feature type="domain" description="Plus3" evidence="2">
    <location>
        <begin position="53"/>
        <end position="102"/>
    </location>
</feature>
<sequence length="102" mass="11444">MTENLVMSDGNDSELEDKKKDTMTASKKRRVSSGIASIEKEASPHVQKSCFASIVPENMKLVYLRRSLVEEFLKQPENSESKLPETFAGVKNDARLRLTNSP</sequence>
<evidence type="ECO:0000313" key="3">
    <source>
        <dbReference type="EMBL" id="RXH92417.1"/>
    </source>
</evidence>
<dbReference type="AlphaFoldDB" id="A0A498JC98"/>
<reference evidence="3 4" key="1">
    <citation type="submission" date="2018-10" db="EMBL/GenBank/DDBJ databases">
        <title>A high-quality apple genome assembly.</title>
        <authorList>
            <person name="Hu J."/>
        </authorList>
    </citation>
    <scope>NUCLEOTIDE SEQUENCE [LARGE SCALE GENOMIC DNA]</scope>
    <source>
        <strain evidence="4">cv. HFTH1</strain>
        <tissue evidence="3">Young leaf</tissue>
    </source>
</reference>
<dbReference type="InterPro" id="IPR045894">
    <property type="entry name" value="At5g08430-like"/>
</dbReference>
<dbReference type="PANTHER" id="PTHR46851:SF22">
    <property type="entry name" value="ZINC ION BINDING _ DNA BINDING PROTEIN"/>
    <property type="match status" value="1"/>
</dbReference>
<accession>A0A498JC98</accession>
<keyword evidence="4" id="KW-1185">Reference proteome</keyword>
<dbReference type="Proteomes" id="UP000290289">
    <property type="component" value="Chromosome 8"/>
</dbReference>
<evidence type="ECO:0000313" key="4">
    <source>
        <dbReference type="Proteomes" id="UP000290289"/>
    </source>
</evidence>
<gene>
    <name evidence="3" type="ORF">DVH24_033313</name>
</gene>
<dbReference type="EMBL" id="RDQH01000334">
    <property type="protein sequence ID" value="RXH92417.1"/>
    <property type="molecule type" value="Genomic_DNA"/>
</dbReference>
<organism evidence="3 4">
    <name type="scientific">Malus domestica</name>
    <name type="common">Apple</name>
    <name type="synonym">Pyrus malus</name>
    <dbReference type="NCBI Taxonomy" id="3750"/>
    <lineage>
        <taxon>Eukaryota</taxon>
        <taxon>Viridiplantae</taxon>
        <taxon>Streptophyta</taxon>
        <taxon>Embryophyta</taxon>
        <taxon>Tracheophyta</taxon>
        <taxon>Spermatophyta</taxon>
        <taxon>Magnoliopsida</taxon>
        <taxon>eudicotyledons</taxon>
        <taxon>Gunneridae</taxon>
        <taxon>Pentapetalae</taxon>
        <taxon>rosids</taxon>
        <taxon>fabids</taxon>
        <taxon>Rosales</taxon>
        <taxon>Rosaceae</taxon>
        <taxon>Amygdaloideae</taxon>
        <taxon>Maleae</taxon>
        <taxon>Malus</taxon>
    </lineage>
</organism>
<protein>
    <recommendedName>
        <fullName evidence="2">Plus3 domain-containing protein</fullName>
    </recommendedName>
</protein>
<dbReference type="InterPro" id="IPR004343">
    <property type="entry name" value="Plus-3_dom"/>
</dbReference>
<evidence type="ECO:0000256" key="1">
    <source>
        <dbReference type="SAM" id="MobiDB-lite"/>
    </source>
</evidence>
<name>A0A498JC98_MALDO</name>
<proteinExistence type="predicted"/>
<dbReference type="PROSITE" id="PS51360">
    <property type="entry name" value="PLUS3"/>
    <property type="match status" value="1"/>
</dbReference>
<feature type="region of interest" description="Disordered" evidence="1">
    <location>
        <begin position="1"/>
        <end position="36"/>
    </location>
</feature>